<reference evidence="8 9" key="1">
    <citation type="journal article" date="2017" name="Curr. Biol.">
        <title>The Evolution of Venom by Co-option of Single-Copy Genes.</title>
        <authorList>
            <person name="Martinson E.O."/>
            <person name="Mrinalini"/>
            <person name="Kelkar Y.D."/>
            <person name="Chang C.H."/>
            <person name="Werren J.H."/>
        </authorList>
    </citation>
    <scope>NUCLEOTIDE SEQUENCE [LARGE SCALE GENOMIC DNA]</scope>
    <source>
        <strain evidence="8 9">Alberta</strain>
        <tissue evidence="8">Whole body</tissue>
    </source>
</reference>
<dbReference type="GO" id="GO:0012505">
    <property type="term" value="C:endomembrane system"/>
    <property type="evidence" value="ECO:0007669"/>
    <property type="project" value="UniProtKB-SubCell"/>
</dbReference>
<protein>
    <recommendedName>
        <fullName evidence="7">Phospholipid/glycerol acyltransferase domain-containing protein</fullName>
    </recommendedName>
</protein>
<dbReference type="PIRSF" id="PIRSF000437">
    <property type="entry name" value="GPAT_DHAPAT"/>
    <property type="match status" value="1"/>
</dbReference>
<keyword evidence="5 6" id="KW-0012">Acyltransferase</keyword>
<dbReference type="Pfam" id="PF01553">
    <property type="entry name" value="Acyltransferase"/>
    <property type="match status" value="1"/>
</dbReference>
<comment type="subcellular location">
    <subcellularLocation>
        <location evidence="1">Endomembrane system</location>
        <topology evidence="1">Peripheral membrane protein</topology>
    </subcellularLocation>
</comment>
<proteinExistence type="inferred from homology"/>
<dbReference type="GO" id="GO:0005778">
    <property type="term" value="C:peroxisomal membrane"/>
    <property type="evidence" value="ECO:0007669"/>
    <property type="project" value="TreeGrafter"/>
</dbReference>
<dbReference type="GO" id="GO:0004366">
    <property type="term" value="F:glycerol-3-phosphate O-acyltransferase activity"/>
    <property type="evidence" value="ECO:0007669"/>
    <property type="project" value="TreeGrafter"/>
</dbReference>
<dbReference type="SMART" id="SM00563">
    <property type="entry name" value="PlsC"/>
    <property type="match status" value="1"/>
</dbReference>
<dbReference type="GO" id="GO:0016287">
    <property type="term" value="F:glycerone-phosphate O-acyltransferase activity"/>
    <property type="evidence" value="ECO:0007669"/>
    <property type="project" value="TreeGrafter"/>
</dbReference>
<dbReference type="InterPro" id="IPR002123">
    <property type="entry name" value="Plipid/glycerol_acylTrfase"/>
</dbReference>
<dbReference type="GO" id="GO:0008654">
    <property type="term" value="P:phospholipid biosynthetic process"/>
    <property type="evidence" value="ECO:0007669"/>
    <property type="project" value="TreeGrafter"/>
</dbReference>
<organism evidence="8 9">
    <name type="scientific">Trichomalopsis sarcophagae</name>
    <dbReference type="NCBI Taxonomy" id="543379"/>
    <lineage>
        <taxon>Eukaryota</taxon>
        <taxon>Metazoa</taxon>
        <taxon>Ecdysozoa</taxon>
        <taxon>Arthropoda</taxon>
        <taxon>Hexapoda</taxon>
        <taxon>Insecta</taxon>
        <taxon>Pterygota</taxon>
        <taxon>Neoptera</taxon>
        <taxon>Endopterygota</taxon>
        <taxon>Hymenoptera</taxon>
        <taxon>Apocrita</taxon>
        <taxon>Proctotrupomorpha</taxon>
        <taxon>Chalcidoidea</taxon>
        <taxon>Pteromalidae</taxon>
        <taxon>Pteromalinae</taxon>
        <taxon>Trichomalopsis</taxon>
    </lineage>
</organism>
<keyword evidence="9" id="KW-1185">Reference proteome</keyword>
<dbReference type="STRING" id="543379.A0A232EXA2"/>
<name>A0A232EXA2_9HYME</name>
<evidence type="ECO:0000313" key="8">
    <source>
        <dbReference type="EMBL" id="OXU22985.1"/>
    </source>
</evidence>
<dbReference type="GO" id="GO:0008611">
    <property type="term" value="P:ether lipid biosynthetic process"/>
    <property type="evidence" value="ECO:0007669"/>
    <property type="project" value="TreeGrafter"/>
</dbReference>
<evidence type="ECO:0000256" key="6">
    <source>
        <dbReference type="PIRNR" id="PIRNR000437"/>
    </source>
</evidence>
<evidence type="ECO:0000313" key="9">
    <source>
        <dbReference type="Proteomes" id="UP000215335"/>
    </source>
</evidence>
<dbReference type="Proteomes" id="UP000215335">
    <property type="component" value="Unassembled WGS sequence"/>
</dbReference>
<dbReference type="InterPro" id="IPR041728">
    <property type="entry name" value="GPAT/DHAPAT_LPLAT"/>
</dbReference>
<evidence type="ECO:0000256" key="5">
    <source>
        <dbReference type="ARBA" id="ARBA00023315"/>
    </source>
</evidence>
<accession>A0A232EXA2</accession>
<gene>
    <name evidence="8" type="ORF">TSAR_014733</name>
</gene>
<dbReference type="GO" id="GO:0031966">
    <property type="term" value="C:mitochondrial membrane"/>
    <property type="evidence" value="ECO:0007669"/>
    <property type="project" value="TreeGrafter"/>
</dbReference>
<dbReference type="InterPro" id="IPR045520">
    <property type="entry name" value="GPAT/DHAPAT_C"/>
</dbReference>
<dbReference type="OrthoDB" id="10255570at2759"/>
<dbReference type="InterPro" id="IPR022284">
    <property type="entry name" value="GPAT/DHAPAT"/>
</dbReference>
<dbReference type="AlphaFoldDB" id="A0A232EXA2"/>
<sequence>MKPVDERFVDLLEERRKDYDIVWVSRSMKPLTPHRLSPDVIYTRKQTIEAALSDNRVMGVIQALAAARGVPVSTIVAEAQDILHEMASKAHLPTVRWLALLITKVLKRILMSIRLNKSLLYILKDQMSILQVQYVYAPTHRSYLDFILLSYVLFSYDMALPNIASGMDFYRMKIVGELLRHTGAFYIRRSFASDPFYKEIFRAYVGSLVAHSDRAIEFFIEGTRSRSQKTLAPKFGFLSTILDGLFRSNVPDIQFIPISISYDKPLEELLFAYELLGVPKPAESTTGLFRSLSILKEPFGHGNVYLKIAPPISAREYLDMTTRKASALSPNAKLPSQVTKRVAYAIVDCHKQNTVLTPFNLISLLYNERIHSHPREPYSLDDLLLDYSWIKNIFMQRFQAIVNPTAANTSITDNVVDDTNKQEVLESLKTHNNLLEIDFEQNVKLKNRHTGVTQLKNIKGYPLSEKTLKIAVPVINLMIYVNPVFAYLSKPAIAALCINLPSKESALKRYSMLRTVFSNEFALPTNMSESELVQEWEETIQSMAKDKFIQQSSENQLSINNDRLHSILCNLITPFVASLQTICKTLLQWDYSTHCIEKNVIKECQKRVEESLYEETALIKHPYSLSLDTYTTLLSSLVTCEYATIDKCGLYNSNRSNMEEMVDDLDNILNQCSKGFYVEILSSLIPEEMTNLRAKL</sequence>
<comment type="caution">
    <text evidence="8">The sequence shown here is derived from an EMBL/GenBank/DDBJ whole genome shotgun (WGS) entry which is preliminary data.</text>
</comment>
<comment type="similarity">
    <text evidence="2 6">Belongs to the GPAT/DAPAT family.</text>
</comment>
<keyword evidence="4" id="KW-0472">Membrane</keyword>
<evidence type="ECO:0000256" key="3">
    <source>
        <dbReference type="ARBA" id="ARBA00022679"/>
    </source>
</evidence>
<dbReference type="CDD" id="cd07993">
    <property type="entry name" value="LPLAT_DHAPAT-like"/>
    <property type="match status" value="1"/>
</dbReference>
<dbReference type="SUPFAM" id="SSF69593">
    <property type="entry name" value="Glycerol-3-phosphate (1)-acyltransferase"/>
    <property type="match status" value="1"/>
</dbReference>
<evidence type="ECO:0000256" key="2">
    <source>
        <dbReference type="ARBA" id="ARBA00007937"/>
    </source>
</evidence>
<dbReference type="GO" id="GO:0019432">
    <property type="term" value="P:triglyceride biosynthetic process"/>
    <property type="evidence" value="ECO:0007669"/>
    <property type="project" value="TreeGrafter"/>
</dbReference>
<evidence type="ECO:0000256" key="4">
    <source>
        <dbReference type="ARBA" id="ARBA00023136"/>
    </source>
</evidence>
<keyword evidence="3 6" id="KW-0808">Transferase</keyword>
<feature type="domain" description="Phospholipid/glycerol acyltransferase" evidence="7">
    <location>
        <begin position="134"/>
        <end position="263"/>
    </location>
</feature>
<dbReference type="PANTHER" id="PTHR12563">
    <property type="entry name" value="GLYCEROL-3-PHOSPHATE ACYLTRANSFERASE"/>
    <property type="match status" value="1"/>
</dbReference>
<dbReference type="PANTHER" id="PTHR12563:SF17">
    <property type="entry name" value="DIHYDROXYACETONE PHOSPHATE ACYLTRANSFERASE"/>
    <property type="match status" value="1"/>
</dbReference>
<dbReference type="Pfam" id="PF19277">
    <property type="entry name" value="GPAT_C"/>
    <property type="match status" value="1"/>
</dbReference>
<dbReference type="GO" id="GO:0006631">
    <property type="term" value="P:fatty acid metabolic process"/>
    <property type="evidence" value="ECO:0007669"/>
    <property type="project" value="TreeGrafter"/>
</dbReference>
<evidence type="ECO:0000259" key="7">
    <source>
        <dbReference type="SMART" id="SM00563"/>
    </source>
</evidence>
<evidence type="ECO:0000256" key="1">
    <source>
        <dbReference type="ARBA" id="ARBA00004184"/>
    </source>
</evidence>
<dbReference type="EMBL" id="NNAY01001764">
    <property type="protein sequence ID" value="OXU22985.1"/>
    <property type="molecule type" value="Genomic_DNA"/>
</dbReference>